<evidence type="ECO:0000313" key="1">
    <source>
        <dbReference type="EMBL" id="KAF9056859.1"/>
    </source>
</evidence>
<dbReference type="Proteomes" id="UP000772434">
    <property type="component" value="Unassembled WGS sequence"/>
</dbReference>
<keyword evidence="2" id="KW-1185">Reference proteome</keyword>
<sequence>IFVLVLYRLFFHPLCRYPGPTLAALTDWYGAYYSIVKGGGLVTQYEQLHKLHGPVIRVGPNTV</sequence>
<feature type="non-terminal residue" evidence="1">
    <location>
        <position position="1"/>
    </location>
</feature>
<dbReference type="OrthoDB" id="3171356at2759"/>
<accession>A0A9P5P9P7</accession>
<gene>
    <name evidence="1" type="ORF">BDP27DRAFT_1189835</name>
</gene>
<proteinExistence type="predicted"/>
<evidence type="ECO:0008006" key="3">
    <source>
        <dbReference type="Google" id="ProtNLM"/>
    </source>
</evidence>
<name>A0A9P5P9P7_9AGAR</name>
<reference evidence="1" key="1">
    <citation type="submission" date="2020-11" db="EMBL/GenBank/DDBJ databases">
        <authorList>
            <consortium name="DOE Joint Genome Institute"/>
            <person name="Ahrendt S."/>
            <person name="Riley R."/>
            <person name="Andreopoulos W."/>
            <person name="Labutti K."/>
            <person name="Pangilinan J."/>
            <person name="Ruiz-Duenas F.J."/>
            <person name="Barrasa J.M."/>
            <person name="Sanchez-Garcia M."/>
            <person name="Camarero S."/>
            <person name="Miyauchi S."/>
            <person name="Serrano A."/>
            <person name="Linde D."/>
            <person name="Babiker R."/>
            <person name="Drula E."/>
            <person name="Ayuso-Fernandez I."/>
            <person name="Pacheco R."/>
            <person name="Padilla G."/>
            <person name="Ferreira P."/>
            <person name="Barriuso J."/>
            <person name="Kellner H."/>
            <person name="Castanera R."/>
            <person name="Alfaro M."/>
            <person name="Ramirez L."/>
            <person name="Pisabarro A.G."/>
            <person name="Kuo A."/>
            <person name="Tritt A."/>
            <person name="Lipzen A."/>
            <person name="He G."/>
            <person name="Yan M."/>
            <person name="Ng V."/>
            <person name="Cullen D."/>
            <person name="Martin F."/>
            <person name="Rosso M.-N."/>
            <person name="Henrissat B."/>
            <person name="Hibbett D."/>
            <person name="Martinez A.T."/>
            <person name="Grigoriev I.V."/>
        </authorList>
    </citation>
    <scope>NUCLEOTIDE SEQUENCE</scope>
    <source>
        <strain evidence="1">AH 40177</strain>
    </source>
</reference>
<dbReference type="AlphaFoldDB" id="A0A9P5P9P7"/>
<evidence type="ECO:0000313" key="2">
    <source>
        <dbReference type="Proteomes" id="UP000772434"/>
    </source>
</evidence>
<feature type="non-terminal residue" evidence="1">
    <location>
        <position position="63"/>
    </location>
</feature>
<protein>
    <recommendedName>
        <fullName evidence="3">Cytochrome P450</fullName>
    </recommendedName>
</protein>
<comment type="caution">
    <text evidence="1">The sequence shown here is derived from an EMBL/GenBank/DDBJ whole genome shotgun (WGS) entry which is preliminary data.</text>
</comment>
<organism evidence="1 2">
    <name type="scientific">Rhodocollybia butyracea</name>
    <dbReference type="NCBI Taxonomy" id="206335"/>
    <lineage>
        <taxon>Eukaryota</taxon>
        <taxon>Fungi</taxon>
        <taxon>Dikarya</taxon>
        <taxon>Basidiomycota</taxon>
        <taxon>Agaricomycotina</taxon>
        <taxon>Agaricomycetes</taxon>
        <taxon>Agaricomycetidae</taxon>
        <taxon>Agaricales</taxon>
        <taxon>Marasmiineae</taxon>
        <taxon>Omphalotaceae</taxon>
        <taxon>Rhodocollybia</taxon>
    </lineage>
</organism>
<dbReference type="EMBL" id="JADNRY010000420">
    <property type="protein sequence ID" value="KAF9056859.1"/>
    <property type="molecule type" value="Genomic_DNA"/>
</dbReference>